<feature type="compositionally biased region" description="Low complexity" evidence="1">
    <location>
        <begin position="1194"/>
        <end position="1206"/>
    </location>
</feature>
<feature type="compositionally biased region" description="Low complexity" evidence="1">
    <location>
        <begin position="623"/>
        <end position="655"/>
    </location>
</feature>
<evidence type="ECO:0000259" key="2">
    <source>
        <dbReference type="PROSITE" id="PS50010"/>
    </source>
</evidence>
<feature type="domain" description="DH" evidence="2">
    <location>
        <begin position="31"/>
        <end position="222"/>
    </location>
</feature>
<feature type="region of interest" description="Disordered" evidence="1">
    <location>
        <begin position="221"/>
        <end position="351"/>
    </location>
</feature>
<dbReference type="PROSITE" id="PS50010">
    <property type="entry name" value="DH_2"/>
    <property type="match status" value="1"/>
</dbReference>
<feature type="compositionally biased region" description="Pro residues" evidence="1">
    <location>
        <begin position="570"/>
        <end position="597"/>
    </location>
</feature>
<organism evidence="4 5">
    <name type="scientific">Malassezia obtusa</name>
    <dbReference type="NCBI Taxonomy" id="76774"/>
    <lineage>
        <taxon>Eukaryota</taxon>
        <taxon>Fungi</taxon>
        <taxon>Dikarya</taxon>
        <taxon>Basidiomycota</taxon>
        <taxon>Ustilaginomycotina</taxon>
        <taxon>Malasseziomycetes</taxon>
        <taxon>Malasseziales</taxon>
        <taxon>Malasseziaceae</taxon>
        <taxon>Malassezia</taxon>
    </lineage>
</organism>
<dbReference type="SUPFAM" id="SSF48065">
    <property type="entry name" value="DBL homology domain (DH-domain)"/>
    <property type="match status" value="1"/>
</dbReference>
<dbReference type="PANTHER" id="PTHR45924">
    <property type="entry name" value="FI17866P1"/>
    <property type="match status" value="1"/>
</dbReference>
<feature type="region of interest" description="Disordered" evidence="1">
    <location>
        <begin position="729"/>
        <end position="849"/>
    </location>
</feature>
<feature type="region of interest" description="Disordered" evidence="1">
    <location>
        <begin position="1355"/>
        <end position="1376"/>
    </location>
</feature>
<dbReference type="PANTHER" id="PTHR45924:SF2">
    <property type="entry name" value="FI17866P1"/>
    <property type="match status" value="1"/>
</dbReference>
<dbReference type="CDD" id="cd00118">
    <property type="entry name" value="LysM"/>
    <property type="match status" value="1"/>
</dbReference>
<feature type="region of interest" description="Disordered" evidence="1">
    <location>
        <begin position="1"/>
        <end position="34"/>
    </location>
</feature>
<dbReference type="InterPro" id="IPR018392">
    <property type="entry name" value="LysM"/>
</dbReference>
<feature type="region of interest" description="Disordered" evidence="1">
    <location>
        <begin position="944"/>
        <end position="969"/>
    </location>
</feature>
<dbReference type="GO" id="GO:0031267">
    <property type="term" value="F:small GTPase binding"/>
    <property type="evidence" value="ECO:0007669"/>
    <property type="project" value="TreeGrafter"/>
</dbReference>
<feature type="compositionally biased region" description="Gly residues" evidence="1">
    <location>
        <begin position="1"/>
        <end position="10"/>
    </location>
</feature>
<dbReference type="Gene3D" id="3.10.350.10">
    <property type="entry name" value="LysM domain"/>
    <property type="match status" value="1"/>
</dbReference>
<feature type="compositionally biased region" description="Low complexity" evidence="1">
    <location>
        <begin position="231"/>
        <end position="242"/>
    </location>
</feature>
<dbReference type="InterPro" id="IPR000219">
    <property type="entry name" value="DH_dom"/>
</dbReference>
<feature type="region of interest" description="Disordered" evidence="1">
    <location>
        <begin position="1032"/>
        <end position="1063"/>
    </location>
</feature>
<accession>A0AAF0E2F1</accession>
<feature type="compositionally biased region" description="Low complexity" evidence="1">
    <location>
        <begin position="956"/>
        <end position="965"/>
    </location>
</feature>
<dbReference type="InterPro" id="IPR036779">
    <property type="entry name" value="LysM_dom_sf"/>
</dbReference>
<feature type="compositionally biased region" description="Low complexity" evidence="1">
    <location>
        <begin position="758"/>
        <end position="768"/>
    </location>
</feature>
<dbReference type="PROSITE" id="PS51782">
    <property type="entry name" value="LYSM"/>
    <property type="match status" value="1"/>
</dbReference>
<feature type="compositionally biased region" description="Acidic residues" evidence="1">
    <location>
        <begin position="1261"/>
        <end position="1274"/>
    </location>
</feature>
<feature type="compositionally biased region" description="Polar residues" evidence="1">
    <location>
        <begin position="821"/>
        <end position="833"/>
    </location>
</feature>
<feature type="compositionally biased region" description="Low complexity" evidence="1">
    <location>
        <begin position="258"/>
        <end position="286"/>
    </location>
</feature>
<dbReference type="Gene3D" id="1.20.900.10">
    <property type="entry name" value="Dbl homology (DH) domain"/>
    <property type="match status" value="1"/>
</dbReference>
<name>A0AAF0E2F1_9BASI</name>
<feature type="compositionally biased region" description="Polar residues" evidence="1">
    <location>
        <begin position="1358"/>
        <end position="1376"/>
    </location>
</feature>
<feature type="compositionally biased region" description="Pro residues" evidence="1">
    <location>
        <begin position="1207"/>
        <end position="1221"/>
    </location>
</feature>
<feature type="compositionally biased region" description="Polar residues" evidence="1">
    <location>
        <begin position="729"/>
        <end position="743"/>
    </location>
</feature>
<evidence type="ECO:0000259" key="3">
    <source>
        <dbReference type="PROSITE" id="PS51782"/>
    </source>
</evidence>
<sequence length="1376" mass="144829">MSGPDSGKGGLRTDAAPTAAAPIDTDQAERKRANPLSELITTEVRYVAELSMIIRRVAGAWSPSNFPPAELDAMFRAIEVVYRTNNDFLRSLQDIGPNPTSPKGLGNLLMQWIDKLFVPYKQYCATYCTGLDQWAPIVHNAELPPILAQVSSEIPRQASSASGAPAPWTLDALFGLPVVRLRFYKKLYSRLLRSTQPGRSDHDLLSNANQRLDALLDMAQQRGRERPGARPPLAAAAPAATVRPPPASNVPAPPIGAAPPLQGAAPPLGVAPPIGAPGAPGVATPARPSPRPPLAGAPAPAPVPTAPRSGAPPAPVPGGAPMPPRPAPGAPMARPPSSGAQPFGMGPAVAKDGGAPVPAGVPGAALARPLAAPALTNPRLALTASLERQSIDEIQERINSAYTIDIFTMQPKSCRLQINPPSLPFERKLRITDGALMHIKPSRDMDTRIVNAARLILLTDLVLIGEDVVTPPNQAPSKQDVWLMFPPLAGKFIEATSYGEPSEHAIRITVMKRAEVLVYLPSEERKQAWLRELKASCEFGAQRTQAAPPLQRNASQNGPYRSGSVGQMRPPMPAPGAPPDAASPPPLGAPPRPPAGAPPAQDARPLGALGPAAGAPVRPAPDAPGAGAPLMPGGLPLQSSAPPSAGAPDAPGGMARSTRPGKLPPLLVPTQTTNEALPGVPLSEQDAGLNSPPLSSAVLTRENSLNSLDSFALANARRVDTPEARMALSQTVGSPSVSPTRGTFSKPASPAPDARLVSSPTSMRMPTSPFSPPAGAGGAGALGALRRPSEPGGPMTNPPMPMRSQSQPRLEGTGSIKPPSQMLQEGGRQNSPDWLNVADAPRPATVQDSRRPSFNLCAQMRCKVFLKQSYAQWKSIGAARLRVYHLQPSGANQLVVQNDKKMIISTIVLPDAVERVGKTGLAVEISDNGRLSGIVYMLHMRSEDARTARPRRRAPRAPASTPTAPGDAVWDADADLIDLGGGPGPSAPPAPQRRIARTADPRLDGGATKGHTHVRTATALDRLEDWLGLKSTAPPTARAPRPTAPHAAPGSMARTATAPPATSTTVDVLVHPVTPEDTLEGIALRYGADLRVVRRSNRLWPGDAAQMREKLYIPVVSCKWKPAEAEIQMLTQQSDGSFHPPHDALASVARQQVDREALGYFGARPPSPREDHGESGVDDLLRLQQRRREAQTGAPAPSRAKTRAPAAPAPEPTPAPAPAPAPDAAWRPNVWKFGTSRERPKPSAPTAYAGRADARETLFDVGDDAAKDDDEDADAHESAAPSRAPARLLDELLRGPPTNPGAAANWVRPIHWGESLPARPGAPAEPRTPFASLLADMTSARLQIEDAVGAAMHELRQVSRSRSAPRSTRGNMSLPM</sequence>
<feature type="compositionally biased region" description="Low complexity" evidence="1">
    <location>
        <begin position="330"/>
        <end position="351"/>
    </location>
</feature>
<feature type="domain" description="LysM" evidence="3">
    <location>
        <begin position="1069"/>
        <end position="1113"/>
    </location>
</feature>
<evidence type="ECO:0000313" key="5">
    <source>
        <dbReference type="Proteomes" id="UP001214603"/>
    </source>
</evidence>
<evidence type="ECO:0000313" key="4">
    <source>
        <dbReference type="EMBL" id="WFD04561.1"/>
    </source>
</evidence>
<protein>
    <recommendedName>
        <fullName evidence="6">DH domain-containing protein</fullName>
    </recommendedName>
</protein>
<reference evidence="4" key="1">
    <citation type="submission" date="2023-03" db="EMBL/GenBank/DDBJ databases">
        <title>Mating type loci evolution in Malassezia.</title>
        <authorList>
            <person name="Coelho M.A."/>
        </authorList>
    </citation>
    <scope>NUCLEOTIDE SEQUENCE</scope>
    <source>
        <strain evidence="4">CBS 7876</strain>
    </source>
</reference>
<dbReference type="Pfam" id="PF00621">
    <property type="entry name" value="RhoGEF"/>
    <property type="match status" value="1"/>
</dbReference>
<evidence type="ECO:0008006" key="6">
    <source>
        <dbReference type="Google" id="ProtNLM"/>
    </source>
</evidence>
<feature type="region of interest" description="Disordered" evidence="1">
    <location>
        <begin position="974"/>
        <end position="993"/>
    </location>
</feature>
<feature type="region of interest" description="Disordered" evidence="1">
    <location>
        <begin position="544"/>
        <end position="664"/>
    </location>
</feature>
<gene>
    <name evidence="4" type="ORF">MOBT1_003272</name>
</gene>
<dbReference type="EMBL" id="CP119942">
    <property type="protein sequence ID" value="WFD04561.1"/>
    <property type="molecule type" value="Genomic_DNA"/>
</dbReference>
<feature type="region of interest" description="Disordered" evidence="1">
    <location>
        <begin position="1187"/>
        <end position="1286"/>
    </location>
</feature>
<dbReference type="InterPro" id="IPR035899">
    <property type="entry name" value="DBL_dom_sf"/>
</dbReference>
<feature type="compositionally biased region" description="Low complexity" evidence="1">
    <location>
        <begin position="13"/>
        <end position="25"/>
    </location>
</feature>
<dbReference type="GO" id="GO:0005085">
    <property type="term" value="F:guanyl-nucleotide exchange factor activity"/>
    <property type="evidence" value="ECO:0007669"/>
    <property type="project" value="InterPro"/>
</dbReference>
<feature type="compositionally biased region" description="Pro residues" evidence="1">
    <location>
        <begin position="243"/>
        <end position="257"/>
    </location>
</feature>
<keyword evidence="5" id="KW-1185">Reference proteome</keyword>
<proteinExistence type="predicted"/>
<dbReference type="Proteomes" id="UP001214603">
    <property type="component" value="Chromosome 9"/>
</dbReference>
<dbReference type="SMART" id="SM00325">
    <property type="entry name" value="RhoGEF"/>
    <property type="match status" value="1"/>
</dbReference>
<feature type="compositionally biased region" description="Pro residues" evidence="1">
    <location>
        <begin position="287"/>
        <end position="329"/>
    </location>
</feature>
<evidence type="ECO:0000256" key="1">
    <source>
        <dbReference type="SAM" id="MobiDB-lite"/>
    </source>
</evidence>
<feature type="compositionally biased region" description="Low complexity" evidence="1">
    <location>
        <begin position="598"/>
        <end position="617"/>
    </location>
</feature>